<dbReference type="Proteomes" id="UP001189429">
    <property type="component" value="Unassembled WGS sequence"/>
</dbReference>
<organism evidence="1 2">
    <name type="scientific">Prorocentrum cordatum</name>
    <dbReference type="NCBI Taxonomy" id="2364126"/>
    <lineage>
        <taxon>Eukaryota</taxon>
        <taxon>Sar</taxon>
        <taxon>Alveolata</taxon>
        <taxon>Dinophyceae</taxon>
        <taxon>Prorocentrales</taxon>
        <taxon>Prorocentraceae</taxon>
        <taxon>Prorocentrum</taxon>
    </lineage>
</organism>
<dbReference type="EMBL" id="CAUYUJ010017336">
    <property type="protein sequence ID" value="CAK0873907.1"/>
    <property type="molecule type" value="Genomic_DNA"/>
</dbReference>
<name>A0ABN9VKY5_9DINO</name>
<feature type="non-terminal residue" evidence="1">
    <location>
        <position position="231"/>
    </location>
</feature>
<gene>
    <name evidence="1" type="ORF">PCOR1329_LOCUS58975</name>
</gene>
<proteinExistence type="predicted"/>
<accession>A0ABN9VKY5</accession>
<sequence length="231" mass="24409">EVALSKAEIDRVLQLATKAGDKALEKTYTAILGHTKSLELAPKEGPLQAQAEVGKHEELQTVLAKQNQPVESFTSQLGRADKEYKKAQVARILLSKLLEGNLSCFDLAECSTLFGLVDPALHGVTEGDRKQAADRQEKMRKGIQDLAKGLFGLAQEVANILRNGHERVKAHPLTRVLALSMFLMLQEGLELRASPTPWLAPSLMLALASGAGAGKGAACGAGGAAAAPAGL</sequence>
<protein>
    <submittedName>
        <fullName evidence="1">Uncharacterized protein</fullName>
    </submittedName>
</protein>
<keyword evidence="2" id="KW-1185">Reference proteome</keyword>
<comment type="caution">
    <text evidence="1">The sequence shown here is derived from an EMBL/GenBank/DDBJ whole genome shotgun (WGS) entry which is preliminary data.</text>
</comment>
<feature type="non-terminal residue" evidence="1">
    <location>
        <position position="1"/>
    </location>
</feature>
<evidence type="ECO:0000313" key="2">
    <source>
        <dbReference type="Proteomes" id="UP001189429"/>
    </source>
</evidence>
<evidence type="ECO:0000313" key="1">
    <source>
        <dbReference type="EMBL" id="CAK0873907.1"/>
    </source>
</evidence>
<reference evidence="1" key="1">
    <citation type="submission" date="2023-10" db="EMBL/GenBank/DDBJ databases">
        <authorList>
            <person name="Chen Y."/>
            <person name="Shah S."/>
            <person name="Dougan E. K."/>
            <person name="Thang M."/>
            <person name="Chan C."/>
        </authorList>
    </citation>
    <scope>NUCLEOTIDE SEQUENCE [LARGE SCALE GENOMIC DNA]</scope>
</reference>